<comment type="caution">
    <text evidence="5">The sequence shown here is derived from an EMBL/GenBank/DDBJ whole genome shotgun (WGS) entry which is preliminary data.</text>
</comment>
<dbReference type="PANTHER" id="PTHR43176">
    <property type="entry name" value="3-HYDROXYISOBUTYRYL-COA HYDROLASE-RELATED"/>
    <property type="match status" value="1"/>
</dbReference>
<keyword evidence="6" id="KW-1185">Reference proteome</keyword>
<dbReference type="Gene3D" id="3.90.226.10">
    <property type="entry name" value="2-enoyl-CoA Hydratase, Chain A, domain 1"/>
    <property type="match status" value="1"/>
</dbReference>
<dbReference type="InterPro" id="IPR029045">
    <property type="entry name" value="ClpP/crotonase-like_dom_sf"/>
</dbReference>
<proteinExistence type="predicted"/>
<dbReference type="NCBIfam" id="NF004127">
    <property type="entry name" value="PRK05617.1"/>
    <property type="match status" value="1"/>
</dbReference>
<evidence type="ECO:0000256" key="1">
    <source>
        <dbReference type="ARBA" id="ARBA00001709"/>
    </source>
</evidence>
<keyword evidence="3" id="KW-0378">Hydrolase</keyword>
<dbReference type="EC" id="3.1.2.4" evidence="2"/>
<dbReference type="InterPro" id="IPR032259">
    <property type="entry name" value="HIBYL-CoA-H"/>
</dbReference>
<dbReference type="PANTHER" id="PTHR43176:SF3">
    <property type="entry name" value="3-HYDROXYISOBUTYRYL-COA HYDROLASE, MITOCHONDRIAL"/>
    <property type="match status" value="1"/>
</dbReference>
<feature type="domain" description="Enoyl-CoA hydratase/isomerase" evidence="4">
    <location>
        <begin position="17"/>
        <end position="347"/>
    </location>
</feature>
<dbReference type="Proteomes" id="UP000805841">
    <property type="component" value="Unassembled WGS sequence"/>
</dbReference>
<organism evidence="5 6">
    <name type="scientific">Pseudomonas typographi</name>
    <dbReference type="NCBI Taxonomy" id="2715964"/>
    <lineage>
        <taxon>Bacteria</taxon>
        <taxon>Pseudomonadati</taxon>
        <taxon>Pseudomonadota</taxon>
        <taxon>Gammaproteobacteria</taxon>
        <taxon>Pseudomonadales</taxon>
        <taxon>Pseudomonadaceae</taxon>
        <taxon>Pseudomonas</taxon>
    </lineage>
</organism>
<evidence type="ECO:0000256" key="2">
    <source>
        <dbReference type="ARBA" id="ARBA00011915"/>
    </source>
</evidence>
<dbReference type="Pfam" id="PF16113">
    <property type="entry name" value="ECH_2"/>
    <property type="match status" value="1"/>
</dbReference>
<dbReference type="SUPFAM" id="SSF52096">
    <property type="entry name" value="ClpP/crotonase"/>
    <property type="match status" value="1"/>
</dbReference>
<dbReference type="RefSeq" id="WP_190420795.1">
    <property type="nucleotide sequence ID" value="NZ_JAAOCA010000013.1"/>
</dbReference>
<evidence type="ECO:0000313" key="6">
    <source>
        <dbReference type="Proteomes" id="UP000805841"/>
    </source>
</evidence>
<protein>
    <recommendedName>
        <fullName evidence="2">3-hydroxyisobutyryl-CoA hydrolase</fullName>
        <ecNumber evidence="2">3.1.2.4</ecNumber>
    </recommendedName>
</protein>
<dbReference type="EMBL" id="JAAOCA010000013">
    <property type="protein sequence ID" value="MBD1599429.1"/>
    <property type="molecule type" value="Genomic_DNA"/>
</dbReference>
<gene>
    <name evidence="5" type="ORF">HAQ05_12025</name>
</gene>
<name>A0ABR7Z1Z8_9PSED</name>
<evidence type="ECO:0000313" key="5">
    <source>
        <dbReference type="EMBL" id="MBD1599429.1"/>
    </source>
</evidence>
<accession>A0ABR7Z1Z8</accession>
<sequence>MTDTDTPVLAAVHNKVGYLTLNRPAKLNTLDLSMIRRLHRQLQAWEHDPQVLVVVVGAAGGKSFCAGGDIRALYDSYLCGDGQHLRFFEEEYALDQHIHRYRKPIMALMDGLVLGGGLGLVQGATLRVITERSRLGMPEVAIGYFPDVGASFFLPRLPGELGIYLAVTGQQVQAADALYAGLADVCIPSAQLGELRRQLDTQVWSADPAEDLKSMVAPLSTTPAPGPLETFRSAIDNCFALPNVAAIHAGLLAATQPEHKAWAKDTAALLNVRSPLAMSVTLALMRWGRRHSLEQCFAMELFLDRQWFAAGDIIEGIRALIVDKDNNPKWQPASLQAINAEQVQAFFANFGQ</sequence>
<dbReference type="CDD" id="cd06558">
    <property type="entry name" value="crotonase-like"/>
    <property type="match status" value="1"/>
</dbReference>
<evidence type="ECO:0000256" key="3">
    <source>
        <dbReference type="ARBA" id="ARBA00022801"/>
    </source>
</evidence>
<reference evidence="5 6" key="1">
    <citation type="journal article" date="2020" name="Insects">
        <title>Bacteria Belonging to Pseudomonas typographi sp. nov. from the Bark Beetle Ips typographus Have Genomic Potential to Aid in the Host Ecology.</title>
        <authorList>
            <person name="Peral-Aranega E."/>
            <person name="Saati-Santamaria Z."/>
            <person name="Kolarik M."/>
            <person name="Rivas R."/>
            <person name="Garcia-Fraile P."/>
        </authorList>
    </citation>
    <scope>NUCLEOTIDE SEQUENCE [LARGE SCALE GENOMIC DNA]</scope>
    <source>
        <strain evidence="5 6">CA3A</strain>
    </source>
</reference>
<evidence type="ECO:0000259" key="4">
    <source>
        <dbReference type="Pfam" id="PF16113"/>
    </source>
</evidence>
<dbReference type="InterPro" id="IPR045004">
    <property type="entry name" value="ECH_dom"/>
</dbReference>
<comment type="catalytic activity">
    <reaction evidence="1">
        <text>3-hydroxy-2-methylpropanoyl-CoA + H2O = 3-hydroxy-2-methylpropanoate + CoA + H(+)</text>
        <dbReference type="Rhea" id="RHEA:20888"/>
        <dbReference type="ChEBI" id="CHEBI:11805"/>
        <dbReference type="ChEBI" id="CHEBI:15377"/>
        <dbReference type="ChEBI" id="CHEBI:15378"/>
        <dbReference type="ChEBI" id="CHEBI:57287"/>
        <dbReference type="ChEBI" id="CHEBI:57340"/>
        <dbReference type="EC" id="3.1.2.4"/>
    </reaction>
</comment>